<evidence type="ECO:0000313" key="2">
    <source>
        <dbReference type="EMBL" id="MFC4609720.1"/>
    </source>
</evidence>
<evidence type="ECO:0000313" key="3">
    <source>
        <dbReference type="Proteomes" id="UP001595993"/>
    </source>
</evidence>
<organism evidence="2 3">
    <name type="scientific">Streptomyces maoxianensis</name>
    <dbReference type="NCBI Taxonomy" id="1459942"/>
    <lineage>
        <taxon>Bacteria</taxon>
        <taxon>Bacillati</taxon>
        <taxon>Actinomycetota</taxon>
        <taxon>Actinomycetes</taxon>
        <taxon>Kitasatosporales</taxon>
        <taxon>Streptomycetaceae</taxon>
        <taxon>Streptomyces</taxon>
    </lineage>
</organism>
<gene>
    <name evidence="2" type="ORF">ACFO9E_18145</name>
</gene>
<reference evidence="3" key="1">
    <citation type="journal article" date="2019" name="Int. J. Syst. Evol. Microbiol.">
        <title>The Global Catalogue of Microorganisms (GCM) 10K type strain sequencing project: providing services to taxonomists for standard genome sequencing and annotation.</title>
        <authorList>
            <consortium name="The Broad Institute Genomics Platform"/>
            <consortium name="The Broad Institute Genome Sequencing Center for Infectious Disease"/>
            <person name="Wu L."/>
            <person name="Ma J."/>
        </authorList>
    </citation>
    <scope>NUCLEOTIDE SEQUENCE [LARGE SCALE GENOMIC DNA]</scope>
    <source>
        <strain evidence="3">CGMCC 4.7139</strain>
    </source>
</reference>
<proteinExistence type="predicted"/>
<name>A0ABV9G649_9ACTN</name>
<evidence type="ECO:0000256" key="1">
    <source>
        <dbReference type="SAM" id="MobiDB-lite"/>
    </source>
</evidence>
<feature type="region of interest" description="Disordered" evidence="1">
    <location>
        <begin position="110"/>
        <end position="134"/>
    </location>
</feature>
<protein>
    <recommendedName>
        <fullName evidence="4">Tail assembly chaperone</fullName>
    </recommendedName>
</protein>
<keyword evidence="3" id="KW-1185">Reference proteome</keyword>
<accession>A0ABV9G649</accession>
<comment type="caution">
    <text evidence="2">The sequence shown here is derived from an EMBL/GenBank/DDBJ whole genome shotgun (WGS) entry which is preliminary data.</text>
</comment>
<feature type="compositionally biased region" description="Polar residues" evidence="1">
    <location>
        <begin position="110"/>
        <end position="119"/>
    </location>
</feature>
<evidence type="ECO:0008006" key="4">
    <source>
        <dbReference type="Google" id="ProtNLM"/>
    </source>
</evidence>
<dbReference type="RefSeq" id="WP_381196828.1">
    <property type="nucleotide sequence ID" value="NZ_JBHSFE010000014.1"/>
</dbReference>
<dbReference type="Proteomes" id="UP001595993">
    <property type="component" value="Unassembled WGS sequence"/>
</dbReference>
<dbReference type="EMBL" id="JBHSFE010000014">
    <property type="protein sequence ID" value="MFC4609720.1"/>
    <property type="molecule type" value="Genomic_DNA"/>
</dbReference>
<sequence length="134" mass="14395">MGYVPKRKRYHLDFTGTDLDGLEVTLHGLSIGEFLEIQKLRGLENGDADDSDSLVKQFADHLVAWNVTTEDGTPVEPTLAAVAGQDIDFVLTIINAWIRALTGVSVPLENGSTSGQQSPEELIATESLSPSLAS</sequence>